<dbReference type="EC" id="6.1.1.9" evidence="2"/>
<evidence type="ECO:0000313" key="12">
    <source>
        <dbReference type="Proteomes" id="UP001161017"/>
    </source>
</evidence>
<evidence type="ECO:0000256" key="5">
    <source>
        <dbReference type="ARBA" id="ARBA00022840"/>
    </source>
</evidence>
<evidence type="ECO:0000256" key="7">
    <source>
        <dbReference type="ARBA" id="ARBA00023146"/>
    </source>
</evidence>
<keyword evidence="9" id="KW-0175">Coiled coil</keyword>
<dbReference type="EMBL" id="JAPUFD010000001">
    <property type="protein sequence ID" value="MDI1485424.1"/>
    <property type="molecule type" value="Genomic_DNA"/>
</dbReference>
<proteinExistence type="inferred from homology"/>
<evidence type="ECO:0000256" key="2">
    <source>
        <dbReference type="ARBA" id="ARBA00013169"/>
    </source>
</evidence>
<dbReference type="SUPFAM" id="SSF47323">
    <property type="entry name" value="Anticodon-binding domain of a subclass of class I aminoacyl-tRNA synthetases"/>
    <property type="match status" value="1"/>
</dbReference>
<comment type="similarity">
    <text evidence="1">Belongs to the class-I aminoacyl-tRNA synthetase family.</text>
</comment>
<evidence type="ECO:0000259" key="10">
    <source>
        <dbReference type="Pfam" id="PF08264"/>
    </source>
</evidence>
<accession>A0AA43QGV2</accession>
<evidence type="ECO:0000256" key="3">
    <source>
        <dbReference type="ARBA" id="ARBA00022598"/>
    </source>
</evidence>
<evidence type="ECO:0000256" key="1">
    <source>
        <dbReference type="ARBA" id="ARBA00005594"/>
    </source>
</evidence>
<keyword evidence="6" id="KW-0648">Protein biosynthesis</keyword>
<comment type="caution">
    <text evidence="11">The sequence shown here is derived from an EMBL/GenBank/DDBJ whole genome shotgun (WGS) entry which is preliminary data.</text>
</comment>
<dbReference type="InterPro" id="IPR009080">
    <property type="entry name" value="tRNAsynth_Ia_anticodon-bd"/>
</dbReference>
<dbReference type="Proteomes" id="UP001161017">
    <property type="component" value="Unassembled WGS sequence"/>
</dbReference>
<dbReference type="AlphaFoldDB" id="A0AA43QGV2"/>
<dbReference type="Gene3D" id="1.10.730.10">
    <property type="entry name" value="Isoleucyl-tRNA Synthetase, Domain 1"/>
    <property type="match status" value="1"/>
</dbReference>
<keyword evidence="5" id="KW-0067">ATP-binding</keyword>
<keyword evidence="3 11" id="KW-0436">Ligase</keyword>
<keyword evidence="7" id="KW-0030">Aminoacyl-tRNA synthetase</keyword>
<evidence type="ECO:0000256" key="6">
    <source>
        <dbReference type="ARBA" id="ARBA00022917"/>
    </source>
</evidence>
<dbReference type="GO" id="GO:0006438">
    <property type="term" value="P:valyl-tRNA aminoacylation"/>
    <property type="evidence" value="ECO:0007669"/>
    <property type="project" value="InterPro"/>
</dbReference>
<evidence type="ECO:0000313" key="11">
    <source>
        <dbReference type="EMBL" id="MDI1485424.1"/>
    </source>
</evidence>
<keyword evidence="12" id="KW-1185">Reference proteome</keyword>
<dbReference type="InterPro" id="IPR002303">
    <property type="entry name" value="Valyl-tRNA_ligase"/>
</dbReference>
<dbReference type="Pfam" id="PF08264">
    <property type="entry name" value="Anticodon_1"/>
    <property type="match status" value="1"/>
</dbReference>
<reference evidence="11" key="1">
    <citation type="journal article" date="2023" name="Genome Biol. Evol.">
        <title>First Whole Genome Sequence and Flow Cytometry Genome Size Data for the Lichen-Forming Fungus Ramalina farinacea (Ascomycota).</title>
        <authorList>
            <person name="Llewellyn T."/>
            <person name="Mian S."/>
            <person name="Hill R."/>
            <person name="Leitch I.J."/>
            <person name="Gaya E."/>
        </authorList>
    </citation>
    <scope>NUCLEOTIDE SEQUENCE</scope>
    <source>
        <strain evidence="11">LIQ254RAFAR</strain>
    </source>
</reference>
<protein>
    <recommendedName>
        <fullName evidence="2">valine--tRNA ligase</fullName>
        <ecNumber evidence="2">6.1.1.9</ecNumber>
    </recommendedName>
    <alternativeName>
        <fullName evidence="8">Valyl-tRNA synthetase</fullName>
    </alternativeName>
</protein>
<sequence length="207" mass="22821">MPFLTEELWQRLPRRPKDSCPSIVKAAYPKFQKDLDDPASEAAYELILAVSKSIRSLTAEYSIKESANVYIQPFTTEAHFTCKTQLPSIRSLAGKPMLGQSASIALLTSTTAKPAGCVARPVSAEAAVYLHIKGRVVIDAEISKAKTRLAKAMEGVDKQRIVLDGLEKAGKMDKGVAEGEMRRLEDARRKVSVLEESVSQFERLKLE</sequence>
<dbReference type="InterPro" id="IPR013155">
    <property type="entry name" value="M/V/L/I-tRNA-synth_anticd-bd"/>
</dbReference>
<evidence type="ECO:0000256" key="9">
    <source>
        <dbReference type="SAM" id="Coils"/>
    </source>
</evidence>
<keyword evidence="4" id="KW-0547">Nucleotide-binding</keyword>
<evidence type="ECO:0000256" key="4">
    <source>
        <dbReference type="ARBA" id="ARBA00022741"/>
    </source>
</evidence>
<evidence type="ECO:0000256" key="8">
    <source>
        <dbReference type="ARBA" id="ARBA00029936"/>
    </source>
</evidence>
<gene>
    <name evidence="11" type="primary">VAS1_1</name>
    <name evidence="11" type="ORF">OHK93_000561</name>
</gene>
<dbReference type="PANTHER" id="PTHR11946">
    <property type="entry name" value="VALYL-TRNA SYNTHETASES"/>
    <property type="match status" value="1"/>
</dbReference>
<dbReference type="GO" id="GO:0005829">
    <property type="term" value="C:cytosol"/>
    <property type="evidence" value="ECO:0007669"/>
    <property type="project" value="TreeGrafter"/>
</dbReference>
<dbReference type="GO" id="GO:0004832">
    <property type="term" value="F:valine-tRNA ligase activity"/>
    <property type="evidence" value="ECO:0007669"/>
    <property type="project" value="UniProtKB-EC"/>
</dbReference>
<feature type="coiled-coil region" evidence="9">
    <location>
        <begin position="177"/>
        <end position="204"/>
    </location>
</feature>
<dbReference type="PANTHER" id="PTHR11946:SF109">
    <property type="entry name" value="VALINE--TRNA LIGASE"/>
    <property type="match status" value="1"/>
</dbReference>
<organism evidence="11 12">
    <name type="scientific">Ramalina farinacea</name>
    <dbReference type="NCBI Taxonomy" id="258253"/>
    <lineage>
        <taxon>Eukaryota</taxon>
        <taxon>Fungi</taxon>
        <taxon>Dikarya</taxon>
        <taxon>Ascomycota</taxon>
        <taxon>Pezizomycotina</taxon>
        <taxon>Lecanoromycetes</taxon>
        <taxon>OSLEUM clade</taxon>
        <taxon>Lecanoromycetidae</taxon>
        <taxon>Lecanorales</taxon>
        <taxon>Lecanorineae</taxon>
        <taxon>Ramalinaceae</taxon>
        <taxon>Ramalina</taxon>
    </lineage>
</organism>
<feature type="domain" description="Methionyl/Valyl/Leucyl/Isoleucyl-tRNA synthetase anticodon-binding" evidence="10">
    <location>
        <begin position="1"/>
        <end position="69"/>
    </location>
</feature>
<dbReference type="GO" id="GO:0005524">
    <property type="term" value="F:ATP binding"/>
    <property type="evidence" value="ECO:0007669"/>
    <property type="project" value="UniProtKB-KW"/>
</dbReference>
<name>A0AA43QGV2_9LECA</name>